<evidence type="ECO:0000256" key="2">
    <source>
        <dbReference type="ARBA" id="ARBA00022737"/>
    </source>
</evidence>
<evidence type="ECO:0000313" key="5">
    <source>
        <dbReference type="Proteomes" id="UP001464555"/>
    </source>
</evidence>
<dbReference type="PANTHER" id="PTHR48051:SF1">
    <property type="entry name" value="RAS SUPPRESSOR PROTEIN 1"/>
    <property type="match status" value="1"/>
</dbReference>
<accession>A0ABU9HZW8</accession>
<dbReference type="Pfam" id="PF13855">
    <property type="entry name" value="LRR_8"/>
    <property type="match status" value="1"/>
</dbReference>
<evidence type="ECO:0000259" key="3">
    <source>
        <dbReference type="Pfam" id="PF21832"/>
    </source>
</evidence>
<dbReference type="InterPro" id="IPR001611">
    <property type="entry name" value="Leu-rich_rpt"/>
</dbReference>
<dbReference type="SUPFAM" id="SSF52058">
    <property type="entry name" value="L domain-like"/>
    <property type="match status" value="1"/>
</dbReference>
<dbReference type="InterPro" id="IPR050216">
    <property type="entry name" value="LRR_domain-containing"/>
</dbReference>
<dbReference type="PANTHER" id="PTHR48051">
    <property type="match status" value="1"/>
</dbReference>
<keyword evidence="2" id="KW-0677">Repeat</keyword>
<name>A0ABU9HZW8_9FLAO</name>
<evidence type="ECO:0000313" key="4">
    <source>
        <dbReference type="EMBL" id="MEL1245304.1"/>
    </source>
</evidence>
<dbReference type="SMART" id="SM00369">
    <property type="entry name" value="LRR_TYP"/>
    <property type="match status" value="4"/>
</dbReference>
<dbReference type="PRINTS" id="PR00019">
    <property type="entry name" value="LEURICHRPT"/>
</dbReference>
<dbReference type="Pfam" id="PF00560">
    <property type="entry name" value="LRR_1"/>
    <property type="match status" value="1"/>
</dbReference>
<protein>
    <submittedName>
        <fullName evidence="4">Leucine-rich repeat domain-containing protein</fullName>
    </submittedName>
</protein>
<organism evidence="4 5">
    <name type="scientific">Flavobacterium arundinis</name>
    <dbReference type="NCBI Taxonomy" id="3139143"/>
    <lineage>
        <taxon>Bacteria</taxon>
        <taxon>Pseudomonadati</taxon>
        <taxon>Bacteroidota</taxon>
        <taxon>Flavobacteriia</taxon>
        <taxon>Flavobacteriales</taxon>
        <taxon>Flavobacteriaceae</taxon>
        <taxon>Flavobacterium</taxon>
    </lineage>
</organism>
<sequence>MHPLSTAHLPFLNLFFENSKTRIPEYLTPLGYIIYSELNPILERVYLIIDIGTFIYGKDFRAEVTVLAANEEKFRKYRDDKKAIYQYHHNHFGGDTVQMLQSKLGSLEEGETYFVESNYHSHDNPMDHVYKLKAEEYIATLTEWFTAHPVNRSRIYDLGNHEEVDKHVLGLYNSGSQRVLNCINLRDLARYGYGPRKSWENNQWFNKYYASLKDLVILSIRNNKSLLPEALDMIKGYKYLVELDLSDNNLDTVPPGLDTLADLKRVIFRHNNFTGMEGFTNLAQIQQLDLTDNFITAIPTEIAKMESLEVLDLTSNKITELPIELLQLKNLRVLNLSNNPLKKLPEWIGQLTGLEELHLVQTQLEGLPESFVNLKVSGKIYLKKNPFKELPAGMLGMGKVIDLEERNIALYNPKIKKKLEGLPRGNVKMSADLNFKLMVVQRLMYEDELLLPKFDVYEFVKNHKGRAIDLEEISYEMIPEVKAWFEDLDIPLELLWDIKELRADGGDEIYHELIPHWDGEDDAFDVVSAEDVKYFPNLKKITLMGNNKEVVKFLRGQKIKVSFL</sequence>
<dbReference type="EMBL" id="JBBYHR010000007">
    <property type="protein sequence ID" value="MEL1245304.1"/>
    <property type="molecule type" value="Genomic_DNA"/>
</dbReference>
<dbReference type="PROSITE" id="PS51450">
    <property type="entry name" value="LRR"/>
    <property type="match status" value="2"/>
</dbReference>
<keyword evidence="5" id="KW-1185">Reference proteome</keyword>
<proteinExistence type="predicted"/>
<dbReference type="RefSeq" id="WP_341697614.1">
    <property type="nucleotide sequence ID" value="NZ_JBBYHR010000007.1"/>
</dbReference>
<dbReference type="Pfam" id="PF21832">
    <property type="entry name" value="DUF6892"/>
    <property type="match status" value="1"/>
</dbReference>
<evidence type="ECO:0000256" key="1">
    <source>
        <dbReference type="ARBA" id="ARBA00022614"/>
    </source>
</evidence>
<dbReference type="Proteomes" id="UP001464555">
    <property type="component" value="Unassembled WGS sequence"/>
</dbReference>
<dbReference type="InterPro" id="IPR003591">
    <property type="entry name" value="Leu-rich_rpt_typical-subtyp"/>
</dbReference>
<feature type="domain" description="DUF6892" evidence="3">
    <location>
        <begin position="430"/>
        <end position="561"/>
    </location>
</feature>
<dbReference type="Gene3D" id="3.80.10.10">
    <property type="entry name" value="Ribonuclease Inhibitor"/>
    <property type="match status" value="1"/>
</dbReference>
<reference evidence="4 5" key="1">
    <citation type="submission" date="2024-04" db="EMBL/GenBank/DDBJ databases">
        <title>Flavobacterium sp. DGU11 16S ribosomal RNA gene Genome sequencing and assembly.</title>
        <authorList>
            <person name="Park S."/>
        </authorList>
    </citation>
    <scope>NUCLEOTIDE SEQUENCE [LARGE SCALE GENOMIC DNA]</scope>
    <source>
        <strain evidence="4 5">DGU11</strain>
    </source>
</reference>
<dbReference type="InterPro" id="IPR054187">
    <property type="entry name" value="DUF6892"/>
</dbReference>
<dbReference type="InterPro" id="IPR032675">
    <property type="entry name" value="LRR_dom_sf"/>
</dbReference>
<keyword evidence="1" id="KW-0433">Leucine-rich repeat</keyword>
<comment type="caution">
    <text evidence="4">The sequence shown here is derived from an EMBL/GenBank/DDBJ whole genome shotgun (WGS) entry which is preliminary data.</text>
</comment>
<gene>
    <name evidence="4" type="ORF">AAEO56_13590</name>
</gene>